<feature type="domain" description="DUF403" evidence="1">
    <location>
        <begin position="499"/>
        <end position="819"/>
    </location>
</feature>
<dbReference type="EMBL" id="JAUTWS010000013">
    <property type="protein sequence ID" value="MDO9709655.1"/>
    <property type="molecule type" value="Genomic_DNA"/>
</dbReference>
<evidence type="ECO:0000313" key="4">
    <source>
        <dbReference type="Proteomes" id="UP001243009"/>
    </source>
</evidence>
<evidence type="ECO:0000313" key="3">
    <source>
        <dbReference type="EMBL" id="MDO9709655.1"/>
    </source>
</evidence>
<dbReference type="Pfam" id="PF04168">
    <property type="entry name" value="Alpha-E"/>
    <property type="match status" value="1"/>
</dbReference>
<proteinExistence type="predicted"/>
<comment type="caution">
    <text evidence="3">The sequence shown here is derived from an EMBL/GenBank/DDBJ whole genome shotgun (WGS) entry which is preliminary data.</text>
</comment>
<dbReference type="PANTHER" id="PTHR34595:SF2">
    <property type="entry name" value="BLR2978 PROTEIN"/>
    <property type="match status" value="1"/>
</dbReference>
<dbReference type="InterPro" id="IPR007296">
    <property type="entry name" value="DUF403"/>
</dbReference>
<organism evidence="3 4">
    <name type="scientific">Paracraurococcus lichenis</name>
    <dbReference type="NCBI Taxonomy" id="3064888"/>
    <lineage>
        <taxon>Bacteria</taxon>
        <taxon>Pseudomonadati</taxon>
        <taxon>Pseudomonadota</taxon>
        <taxon>Alphaproteobacteria</taxon>
        <taxon>Acetobacterales</taxon>
        <taxon>Roseomonadaceae</taxon>
        <taxon>Paracraurococcus</taxon>
    </lineage>
</organism>
<name>A0ABT9E0M7_9PROT</name>
<dbReference type="Gene3D" id="3.40.50.11290">
    <property type="match status" value="1"/>
</dbReference>
<dbReference type="RefSeq" id="WP_305104523.1">
    <property type="nucleotide sequence ID" value="NZ_JAUTWS010000013.1"/>
</dbReference>
<accession>A0ABT9E0M7</accession>
<sequence>MTSPAPLDEMVDGAGGIRPHWGNLLGALAGLGRGEIAERAAMLDRHVIEEGATSLLPGGADIPAWRCDPMPLVLAPAEFDALAAGLAQRAALLQAVLRDVYGPQTLLAEGLLPPALVYGNPAFLRSCRAPEGVRDGPLIQLYAADLLRGPDGQWRVLRDRTAGPTGLAHVLENRRALARYVPELVRARELRQHGPFFDLWQDSLQRLAPAGAAGRNPGVAMLTAGHSSPHWYEHVILSRRLSCALVEAGDLTVRDGALWLKTLRGLQPVDVLLRRMDGRQMDPLEADQSPWHGVAGLLDAMRGGAVRIVNDPGAGFAEAPALAAFLPALAERLLGERLRLASARTLWLGDPAARELVGPDLGPWLLRRAMDGTVRSVTAAALPEAERAELARRIRAAPEDYVACERLPASVAPCAGREGLEPRPVILRLFLLQDGSGWRALQGGLARSLAAAEAATGARPETALAKDVWVPADEATEIQGPPQLTIRALPIRRGTGDIPSRVADNFFWLGRYLERLESGARLLRATATRLAANDPSPRELAALKSLGACLVRTELLDPEAAQQIGSTPVTGALLRAVRERGRMQALLNHVSRLSGLLRDRLTGEMHIALHRGLRQLAEEFDAVPGGRDAGRGLEALGHASTAVLAFAATVAGLAAENMVRGGGRLFLDLGRRVERAQAIAAELNRCLDQPGAATQPARLEPGLALALELRDSVITYRSRYLTVLQAAPVLDLVLADEGNPRGLAFQLAAARDMLADLEGEPGAPLARLAEALLEDARMMVGEVAEAPSQAEAAIGLRPRLTAIEGGVAALSDRITRRWFALLPPAHSLGPAPAVRLRGAA</sequence>
<dbReference type="InterPro" id="IPR025841">
    <property type="entry name" value="CP_ATPgrasp_2"/>
</dbReference>
<dbReference type="Proteomes" id="UP001243009">
    <property type="component" value="Unassembled WGS sequence"/>
</dbReference>
<evidence type="ECO:0000259" key="2">
    <source>
        <dbReference type="Pfam" id="PF14403"/>
    </source>
</evidence>
<dbReference type="PANTHER" id="PTHR34595">
    <property type="entry name" value="BLR5612 PROTEIN"/>
    <property type="match status" value="1"/>
</dbReference>
<dbReference type="InterPro" id="IPR051680">
    <property type="entry name" value="ATP-dep_Glu-Cys_Ligase-2"/>
</dbReference>
<reference evidence="3 4" key="1">
    <citation type="submission" date="2023-08" db="EMBL/GenBank/DDBJ databases">
        <title>The draft genome sequence of Paracraurococcus sp. LOR1-02.</title>
        <authorList>
            <person name="Kingkaew E."/>
            <person name="Tanasupawat S."/>
        </authorList>
    </citation>
    <scope>NUCLEOTIDE SEQUENCE [LARGE SCALE GENOMIC DNA]</scope>
    <source>
        <strain evidence="3 4">LOR1-02</strain>
    </source>
</reference>
<dbReference type="SUPFAM" id="SSF56059">
    <property type="entry name" value="Glutathione synthetase ATP-binding domain-like"/>
    <property type="match status" value="1"/>
</dbReference>
<feature type="domain" description="Circularly permuted ATP-grasp type 2" evidence="2">
    <location>
        <begin position="71"/>
        <end position="447"/>
    </location>
</feature>
<dbReference type="Pfam" id="PF14403">
    <property type="entry name" value="CP_ATPgrasp_2"/>
    <property type="match status" value="1"/>
</dbReference>
<protein>
    <submittedName>
        <fullName evidence="3">Circularly permuted type 2 ATP-grasp protein</fullName>
    </submittedName>
</protein>
<keyword evidence="4" id="KW-1185">Reference proteome</keyword>
<gene>
    <name evidence="3" type="ORF">Q7A36_14985</name>
</gene>
<evidence type="ECO:0000259" key="1">
    <source>
        <dbReference type="Pfam" id="PF04168"/>
    </source>
</evidence>